<dbReference type="Proteomes" id="UP000801492">
    <property type="component" value="Unassembled WGS sequence"/>
</dbReference>
<evidence type="ECO:0000256" key="1">
    <source>
        <dbReference type="ARBA" id="ARBA00022884"/>
    </source>
</evidence>
<evidence type="ECO:0000256" key="2">
    <source>
        <dbReference type="PROSITE-ProRule" id="PRU00176"/>
    </source>
</evidence>
<dbReference type="GO" id="GO:0005689">
    <property type="term" value="C:U12-type spliceosomal complex"/>
    <property type="evidence" value="ECO:0007669"/>
    <property type="project" value="TreeGrafter"/>
</dbReference>
<dbReference type="Pfam" id="PF00076">
    <property type="entry name" value="RRM_1"/>
    <property type="match status" value="1"/>
</dbReference>
<dbReference type="InterPro" id="IPR045164">
    <property type="entry name" value="RBM41/RNPC3"/>
</dbReference>
<proteinExistence type="predicted"/>
<sequence length="419" mass="48270">MSEIRKRDLMYSTEEEPPTKKLTSDGDILIKQLAEKQCNTITSLEEQLATTKDFTKATELTPLSSYNPGTSTLESFKESMQYFHTVEVLKTAGLTLGDIELYLDSLKGDEFLFKKHKNWERSSLLQRLKHVQEAVRLYEEKQSSTDQYNEQESQKHDTVEHGLSIKPNSVETKLLKFALNNQKDKNKSVLPDPINIKEIEHDRFSYLNETPLPSISKIRRKARKLLNRVNKVSNSEMTISNDQFMSNNSYKHVEDNTFVKSSKWDITVPEKEENTTKIIEKKVYMCKPQNYYTIRNGEIVKLSKSECEAKQLQIISTAKLSTEEIKKLPKFQNYESGKPSKVLYLKNLNNGVKEEDLQNLFKKFDINQNVSYRIMKGKMRGQAFVSFPDENAASCALEEVNGTFIGNKPVVIQFGHMST</sequence>
<organism evidence="5 6">
    <name type="scientific">Ignelater luminosus</name>
    <name type="common">Cucubano</name>
    <name type="synonym">Pyrophorus luminosus</name>
    <dbReference type="NCBI Taxonomy" id="2038154"/>
    <lineage>
        <taxon>Eukaryota</taxon>
        <taxon>Metazoa</taxon>
        <taxon>Ecdysozoa</taxon>
        <taxon>Arthropoda</taxon>
        <taxon>Hexapoda</taxon>
        <taxon>Insecta</taxon>
        <taxon>Pterygota</taxon>
        <taxon>Neoptera</taxon>
        <taxon>Endopterygota</taxon>
        <taxon>Coleoptera</taxon>
        <taxon>Polyphaga</taxon>
        <taxon>Elateriformia</taxon>
        <taxon>Elateroidea</taxon>
        <taxon>Elateridae</taxon>
        <taxon>Agrypninae</taxon>
        <taxon>Pyrophorini</taxon>
        <taxon>Ignelater</taxon>
    </lineage>
</organism>
<keyword evidence="1 2" id="KW-0694">RNA-binding</keyword>
<evidence type="ECO:0000313" key="6">
    <source>
        <dbReference type="Proteomes" id="UP000801492"/>
    </source>
</evidence>
<dbReference type="PANTHER" id="PTHR16105:SF0">
    <property type="entry name" value="RNA-BINDING REGION-CONTAINING PROTEIN 3"/>
    <property type="match status" value="1"/>
</dbReference>
<dbReference type="PROSITE" id="PS50102">
    <property type="entry name" value="RRM"/>
    <property type="match status" value="1"/>
</dbReference>
<dbReference type="AlphaFoldDB" id="A0A8K0GF94"/>
<dbReference type="InterPro" id="IPR012677">
    <property type="entry name" value="Nucleotide-bd_a/b_plait_sf"/>
</dbReference>
<protein>
    <recommendedName>
        <fullName evidence="4">RRM domain-containing protein</fullName>
    </recommendedName>
</protein>
<dbReference type="InterPro" id="IPR000504">
    <property type="entry name" value="RRM_dom"/>
</dbReference>
<gene>
    <name evidence="5" type="ORF">ILUMI_06546</name>
</gene>
<feature type="domain" description="RRM" evidence="4">
    <location>
        <begin position="341"/>
        <end position="417"/>
    </location>
</feature>
<dbReference type="EMBL" id="VTPC01002712">
    <property type="protein sequence ID" value="KAF2899637.1"/>
    <property type="molecule type" value="Genomic_DNA"/>
</dbReference>
<dbReference type="SMART" id="SM00360">
    <property type="entry name" value="RRM"/>
    <property type="match status" value="1"/>
</dbReference>
<name>A0A8K0GF94_IGNLU</name>
<feature type="region of interest" description="Disordered" evidence="3">
    <location>
        <begin position="1"/>
        <end position="22"/>
    </location>
</feature>
<dbReference type="SUPFAM" id="SSF54928">
    <property type="entry name" value="RNA-binding domain, RBD"/>
    <property type="match status" value="1"/>
</dbReference>
<dbReference type="GO" id="GO:0097157">
    <property type="term" value="F:pre-mRNA intronic binding"/>
    <property type="evidence" value="ECO:0007669"/>
    <property type="project" value="TreeGrafter"/>
</dbReference>
<comment type="caution">
    <text evidence="5">The sequence shown here is derived from an EMBL/GenBank/DDBJ whole genome shotgun (WGS) entry which is preliminary data.</text>
</comment>
<evidence type="ECO:0000256" key="3">
    <source>
        <dbReference type="SAM" id="MobiDB-lite"/>
    </source>
</evidence>
<accession>A0A8K0GF94</accession>
<dbReference type="OrthoDB" id="448399at2759"/>
<evidence type="ECO:0000313" key="5">
    <source>
        <dbReference type="EMBL" id="KAF2899637.1"/>
    </source>
</evidence>
<keyword evidence="6" id="KW-1185">Reference proteome</keyword>
<dbReference type="GO" id="GO:0030626">
    <property type="term" value="F:U12 snRNA binding"/>
    <property type="evidence" value="ECO:0007669"/>
    <property type="project" value="TreeGrafter"/>
</dbReference>
<feature type="region of interest" description="Disordered" evidence="3">
    <location>
        <begin position="140"/>
        <end position="160"/>
    </location>
</feature>
<evidence type="ECO:0000259" key="4">
    <source>
        <dbReference type="PROSITE" id="PS50102"/>
    </source>
</evidence>
<dbReference type="GO" id="GO:0000398">
    <property type="term" value="P:mRNA splicing, via spliceosome"/>
    <property type="evidence" value="ECO:0007669"/>
    <property type="project" value="TreeGrafter"/>
</dbReference>
<reference evidence="5" key="1">
    <citation type="submission" date="2019-08" db="EMBL/GenBank/DDBJ databases">
        <title>The genome of the North American firefly Photinus pyralis.</title>
        <authorList>
            <consortium name="Photinus pyralis genome working group"/>
            <person name="Fallon T.R."/>
            <person name="Sander Lower S.E."/>
            <person name="Weng J.-K."/>
        </authorList>
    </citation>
    <scope>NUCLEOTIDE SEQUENCE</scope>
    <source>
        <strain evidence="5">TRF0915ILg1</strain>
        <tissue evidence="5">Whole body</tissue>
    </source>
</reference>
<dbReference type="InterPro" id="IPR035979">
    <property type="entry name" value="RBD_domain_sf"/>
</dbReference>
<dbReference type="PANTHER" id="PTHR16105">
    <property type="entry name" value="RNA-BINDING REGION-CONTAINING PROTEIN 3"/>
    <property type="match status" value="1"/>
</dbReference>
<dbReference type="Gene3D" id="3.30.70.330">
    <property type="match status" value="1"/>
</dbReference>